<dbReference type="Pfam" id="PF12840">
    <property type="entry name" value="HTH_20"/>
    <property type="match status" value="1"/>
</dbReference>
<sequence>MDQYLLDTLFQALADPTRRAVIGRLGKGAASVGDLAAPFDMALPSFMKHVHVLEAAGLIHTRKEGRVRYCEIDEARLAAVGSWLEEQRAIWESRTDRLERFVVEKQKEQER</sequence>
<dbReference type="AlphaFoldDB" id="A0A087M7F9"/>
<comment type="caution">
    <text evidence="2">The sequence shown here is derived from an EMBL/GenBank/DDBJ whole genome shotgun (WGS) entry which is preliminary data.</text>
</comment>
<reference evidence="2 3" key="1">
    <citation type="submission" date="2014-08" db="EMBL/GenBank/DDBJ databases">
        <authorList>
            <person name="Hassan Y.I."/>
            <person name="Lepp D."/>
            <person name="Zhou T."/>
        </authorList>
    </citation>
    <scope>NUCLEOTIDE SEQUENCE [LARGE SCALE GENOMIC DNA]</scope>
    <source>
        <strain evidence="2 3">IFO13584</strain>
    </source>
</reference>
<evidence type="ECO:0000313" key="2">
    <source>
        <dbReference type="EMBL" id="KFL32812.1"/>
    </source>
</evidence>
<dbReference type="Gene3D" id="1.10.10.10">
    <property type="entry name" value="Winged helix-like DNA-binding domain superfamily/Winged helix DNA-binding domain"/>
    <property type="match status" value="1"/>
</dbReference>
<feature type="domain" description="HTH arsR-type" evidence="1">
    <location>
        <begin position="1"/>
        <end position="92"/>
    </location>
</feature>
<dbReference type="Proteomes" id="UP000028981">
    <property type="component" value="Unassembled WGS sequence"/>
</dbReference>
<gene>
    <name evidence="2" type="ORF">JP75_01305</name>
</gene>
<keyword evidence="3" id="KW-1185">Reference proteome</keyword>
<dbReference type="GO" id="GO:0003700">
    <property type="term" value="F:DNA-binding transcription factor activity"/>
    <property type="evidence" value="ECO:0007669"/>
    <property type="project" value="InterPro"/>
</dbReference>
<evidence type="ECO:0000259" key="1">
    <source>
        <dbReference type="PROSITE" id="PS50987"/>
    </source>
</evidence>
<accession>A0A087M7F9</accession>
<proteinExistence type="predicted"/>
<dbReference type="PANTHER" id="PTHR38600:SF2">
    <property type="entry name" value="SLL0088 PROTEIN"/>
    <property type="match status" value="1"/>
</dbReference>
<dbReference type="NCBIfam" id="NF033788">
    <property type="entry name" value="HTH_metalloreg"/>
    <property type="match status" value="1"/>
</dbReference>
<name>A0A087M7F9_9HYPH</name>
<dbReference type="EMBL" id="JQGC01000001">
    <property type="protein sequence ID" value="KFL32812.1"/>
    <property type="molecule type" value="Genomic_DNA"/>
</dbReference>
<dbReference type="SMART" id="SM00418">
    <property type="entry name" value="HTH_ARSR"/>
    <property type="match status" value="1"/>
</dbReference>
<dbReference type="InterPro" id="IPR036390">
    <property type="entry name" value="WH_DNA-bd_sf"/>
</dbReference>
<dbReference type="InterPro" id="IPR036388">
    <property type="entry name" value="WH-like_DNA-bd_sf"/>
</dbReference>
<dbReference type="PRINTS" id="PR00778">
    <property type="entry name" value="HTHARSR"/>
</dbReference>
<dbReference type="InterPro" id="IPR011991">
    <property type="entry name" value="ArsR-like_HTH"/>
</dbReference>
<dbReference type="SUPFAM" id="SSF46785">
    <property type="entry name" value="Winged helix' DNA-binding domain"/>
    <property type="match status" value="1"/>
</dbReference>
<dbReference type="InterPro" id="IPR001845">
    <property type="entry name" value="HTH_ArsR_DNA-bd_dom"/>
</dbReference>
<organism evidence="2 3">
    <name type="scientific">Devosia riboflavina</name>
    <dbReference type="NCBI Taxonomy" id="46914"/>
    <lineage>
        <taxon>Bacteria</taxon>
        <taxon>Pseudomonadati</taxon>
        <taxon>Pseudomonadota</taxon>
        <taxon>Alphaproteobacteria</taxon>
        <taxon>Hyphomicrobiales</taxon>
        <taxon>Devosiaceae</taxon>
        <taxon>Devosia</taxon>
    </lineage>
</organism>
<dbReference type="PANTHER" id="PTHR38600">
    <property type="entry name" value="TRANSCRIPTIONAL REGULATORY PROTEIN"/>
    <property type="match status" value="1"/>
</dbReference>
<dbReference type="CDD" id="cd00090">
    <property type="entry name" value="HTH_ARSR"/>
    <property type="match status" value="1"/>
</dbReference>
<protein>
    <submittedName>
        <fullName evidence="2">ArsR family transcriptional regulator</fullName>
    </submittedName>
</protein>
<evidence type="ECO:0000313" key="3">
    <source>
        <dbReference type="Proteomes" id="UP000028981"/>
    </source>
</evidence>
<dbReference type="OrthoDB" id="9798998at2"/>
<dbReference type="STRING" id="46914.JP75_01305"/>
<dbReference type="PROSITE" id="PS50987">
    <property type="entry name" value="HTH_ARSR_2"/>
    <property type="match status" value="1"/>
</dbReference>